<feature type="domain" description="CBS" evidence="2">
    <location>
        <begin position="571"/>
        <end position="616"/>
    </location>
</feature>
<dbReference type="RefSeq" id="WP_085500592.1">
    <property type="nucleotide sequence ID" value="NZ_FXAO01000010.1"/>
</dbReference>
<evidence type="ECO:0000256" key="1">
    <source>
        <dbReference type="PROSITE-ProRule" id="PRU00703"/>
    </source>
</evidence>
<dbReference type="InterPro" id="IPR014746">
    <property type="entry name" value="Gln_synth/guanido_kin_cat_dom"/>
</dbReference>
<dbReference type="Pfam" id="PF00571">
    <property type="entry name" value="CBS"/>
    <property type="match status" value="2"/>
</dbReference>
<evidence type="ECO:0000259" key="2">
    <source>
        <dbReference type="PROSITE" id="PS51371"/>
    </source>
</evidence>
<dbReference type="InterPro" id="IPR000644">
    <property type="entry name" value="CBS_dom"/>
</dbReference>
<keyword evidence="4" id="KW-1185">Reference proteome</keyword>
<dbReference type="STRING" id="188872.SAMN03080602_03820"/>
<keyword evidence="1" id="KW-0129">CBS domain</keyword>
<dbReference type="PROSITE" id="PS51371">
    <property type="entry name" value="CBS"/>
    <property type="match status" value="2"/>
</dbReference>
<dbReference type="EMBL" id="FXAO01000010">
    <property type="protein sequence ID" value="SMG49420.1"/>
    <property type="molecule type" value="Genomic_DNA"/>
</dbReference>
<name>A0A1X7L6M9_9FLAO</name>
<dbReference type="GO" id="GO:0016879">
    <property type="term" value="F:ligase activity, forming carbon-nitrogen bonds"/>
    <property type="evidence" value="ECO:0007669"/>
    <property type="project" value="TreeGrafter"/>
</dbReference>
<evidence type="ECO:0000313" key="4">
    <source>
        <dbReference type="Proteomes" id="UP000193420"/>
    </source>
</evidence>
<dbReference type="PANTHER" id="PTHR36510:SF3">
    <property type="entry name" value="CONSERVED PROTEIN"/>
    <property type="match status" value="1"/>
</dbReference>
<gene>
    <name evidence="3" type="ORF">SAMN03080602_03820</name>
</gene>
<reference evidence="4" key="1">
    <citation type="submission" date="2017-04" db="EMBL/GenBank/DDBJ databases">
        <authorList>
            <person name="Varghese N."/>
            <person name="Submissions S."/>
        </authorList>
    </citation>
    <scope>NUCLEOTIDE SEQUENCE [LARGE SCALE GENOMIC DNA]</scope>
    <source>
        <strain evidence="4">DSM 19835</strain>
    </source>
</reference>
<dbReference type="AlphaFoldDB" id="A0A1X7L6M9"/>
<dbReference type="PANTHER" id="PTHR36510">
    <property type="entry name" value="GLUTAMATE--CYSTEINE LIGASE 2-RELATED"/>
    <property type="match status" value="1"/>
</dbReference>
<dbReference type="SMART" id="SM00116">
    <property type="entry name" value="CBS"/>
    <property type="match status" value="2"/>
</dbReference>
<feature type="domain" description="CBS" evidence="2">
    <location>
        <begin position="507"/>
        <end position="563"/>
    </location>
</feature>
<sequence length="616" mass="70712">MGELQVQKLKNNPLKALYIKQLLVDIAALEQILDKKMFELSPIRIGAEQEFCLVDEFWQPSNKALEVLENIDDPHFTTELALYNLEINLDPLPLSGNCFSEMHLQLDHLLAMANKVAEKSATKIILCGILPTIAKRHLDFEYLTPIPRYNILNEVIKEIRNNDIEIHIKGVDELNIRHDSVLFEGCNTSFQAHLQIDPYDFKDTYNWSQAIAGPILSICTNSPMLFGRELWEETRIALFTQSVDTRASNFLLNESEPRVNFGNSWAKGSVVDYFKDSITGFRSLLTSDSNVDSLSELEQGKTPKLKTLSLHNGTVYTWNRVCYGSTNGRPHIRIENRYIPSGPTTEDEIANMMFWVGIMMGRPKKFNTIHTKMDFKDAKSNFFNAARYGMAAQFYWDGQLISSQQLLLDHFLPMAFKGLYRMGVLPKDAEHYLKIIERRIATYNGSRWTIQSYRKLRKEIKLPDALTILTAKMYQGQQKGYSVDAWELPRGDEFVIDENERKVYQIMNVHTVTAQDSDSSELVLKMMQWKNIHHVPILNEDLDLVGLLTWTDLKAYLKNPDKFEGPIKDIMKKELITITEEESTKRAKVLMESKGINCLPVVQGKKLIGIITTKDL</sequence>
<evidence type="ECO:0000313" key="3">
    <source>
        <dbReference type="EMBL" id="SMG49420.1"/>
    </source>
</evidence>
<dbReference type="SUPFAM" id="SSF55931">
    <property type="entry name" value="Glutamine synthetase/guanido kinase"/>
    <property type="match status" value="1"/>
</dbReference>
<accession>A0A1X7L6M9</accession>
<dbReference type="Gene3D" id="3.30.590.20">
    <property type="match status" value="1"/>
</dbReference>
<dbReference type="InterPro" id="IPR046342">
    <property type="entry name" value="CBS_dom_sf"/>
</dbReference>
<dbReference type="InterPro" id="IPR050141">
    <property type="entry name" value="GCL_type2/YbdK_subfam"/>
</dbReference>
<dbReference type="SUPFAM" id="SSF54631">
    <property type="entry name" value="CBS-domain pair"/>
    <property type="match status" value="1"/>
</dbReference>
<protein>
    <submittedName>
        <fullName evidence="3">CBS domain-containing protein</fullName>
    </submittedName>
</protein>
<proteinExistence type="predicted"/>
<dbReference type="Gene3D" id="3.10.580.10">
    <property type="entry name" value="CBS-domain"/>
    <property type="match status" value="1"/>
</dbReference>
<dbReference type="OrthoDB" id="240589at2"/>
<organism evidence="3 4">
    <name type="scientific">Arenibacter troitsensis</name>
    <dbReference type="NCBI Taxonomy" id="188872"/>
    <lineage>
        <taxon>Bacteria</taxon>
        <taxon>Pseudomonadati</taxon>
        <taxon>Bacteroidota</taxon>
        <taxon>Flavobacteriia</taxon>
        <taxon>Flavobacteriales</taxon>
        <taxon>Flavobacteriaceae</taxon>
        <taxon>Arenibacter</taxon>
    </lineage>
</organism>
<dbReference type="Proteomes" id="UP000193420">
    <property type="component" value="Unassembled WGS sequence"/>
</dbReference>